<dbReference type="Proteomes" id="UP000190797">
    <property type="component" value="Chromosome"/>
</dbReference>
<evidence type="ECO:0000256" key="1">
    <source>
        <dbReference type="SAM" id="MobiDB-lite"/>
    </source>
</evidence>
<accession>A0A1U9ZSG0</accession>
<keyword evidence="3" id="KW-1185">Reference proteome</keyword>
<name>A0A1U9ZSG0_9ACTN</name>
<dbReference type="AlphaFoldDB" id="A0A1U9ZSG0"/>
<proteinExistence type="predicted"/>
<feature type="compositionally biased region" description="Basic residues" evidence="1">
    <location>
        <begin position="1"/>
        <end position="11"/>
    </location>
</feature>
<organism evidence="2 3">
    <name type="scientific">[Actinomadura] parvosata subsp. kistnae</name>
    <dbReference type="NCBI Taxonomy" id="1909395"/>
    <lineage>
        <taxon>Bacteria</taxon>
        <taxon>Bacillati</taxon>
        <taxon>Actinomycetota</taxon>
        <taxon>Actinomycetes</taxon>
        <taxon>Streptosporangiales</taxon>
        <taxon>Streptosporangiaceae</taxon>
        <taxon>Nonomuraea</taxon>
    </lineage>
</organism>
<gene>
    <name evidence="2" type="ORF">BKM31_04720</name>
</gene>
<feature type="region of interest" description="Disordered" evidence="1">
    <location>
        <begin position="1"/>
        <end position="20"/>
    </location>
</feature>
<reference evidence="3" key="1">
    <citation type="journal article" date="2017" name="Med. Chem. Commun.">
        <title>Nonomuraea sp. ATCC 55076 harbours the largest actinomycete chromosome to date and the kistamicin biosynthetic gene cluster.</title>
        <authorList>
            <person name="Nazari B."/>
            <person name="Forneris C.C."/>
            <person name="Gibson M.I."/>
            <person name="Moon K."/>
            <person name="Schramma K.R."/>
            <person name="Seyedsayamdost M.R."/>
        </authorList>
    </citation>
    <scope>NUCLEOTIDE SEQUENCE [LARGE SCALE GENOMIC DNA]</scope>
    <source>
        <strain evidence="3">ATCC 55076</strain>
    </source>
</reference>
<dbReference type="KEGG" id="noa:BKM31_04720"/>
<dbReference type="EMBL" id="CP017717">
    <property type="protein sequence ID" value="AQZ60884.1"/>
    <property type="molecule type" value="Genomic_DNA"/>
</dbReference>
<protein>
    <submittedName>
        <fullName evidence="2">Uncharacterized protein</fullName>
    </submittedName>
</protein>
<sequence>MLERGRARHPRQGAAWQGAARHGAVRQGALRHGVAGRGLVWCVATTRDRAWAAVVVVREADRGVRRVVSGLRGVECAMNRSR</sequence>
<evidence type="ECO:0000313" key="3">
    <source>
        <dbReference type="Proteomes" id="UP000190797"/>
    </source>
</evidence>
<evidence type="ECO:0000313" key="2">
    <source>
        <dbReference type="EMBL" id="AQZ60884.1"/>
    </source>
</evidence>